<dbReference type="InParanoid" id="A0A1C7MYD9"/>
<keyword evidence="3 4" id="KW-0539">Nucleus</keyword>
<evidence type="ECO:0000313" key="5">
    <source>
        <dbReference type="EMBL" id="OBZ81905.1"/>
    </source>
</evidence>
<dbReference type="GO" id="GO:0017056">
    <property type="term" value="F:structural constituent of nuclear pore"/>
    <property type="evidence" value="ECO:0007669"/>
    <property type="project" value="InterPro"/>
</dbReference>
<dbReference type="Proteomes" id="UP000093000">
    <property type="component" value="Unassembled WGS sequence"/>
</dbReference>
<name>A0A1C7MYD9_9FUNG</name>
<keyword evidence="4" id="KW-0472">Membrane</keyword>
<reference evidence="5 6" key="1">
    <citation type="submission" date="2016-03" db="EMBL/GenBank/DDBJ databases">
        <title>Choanephora cucurbitarum.</title>
        <authorList>
            <person name="Min B."/>
            <person name="Park H."/>
            <person name="Park J.-H."/>
            <person name="Shin H.-D."/>
            <person name="Choi I.-G."/>
        </authorList>
    </citation>
    <scope>NUCLEOTIDE SEQUENCE [LARGE SCALE GENOMIC DNA]</scope>
    <source>
        <strain evidence="5 6">KUS-F28377</strain>
    </source>
</reference>
<sequence length="804" mass="93822">MMAGRIRPDPELDARAHNFLASDGVDLELVVSPIDTSRAFEVVEEEDHTDVKKYLEEEHERVLITIIEEQRRLNEDEFDAYFEAQHEGYMKALQRERQEEVDNRNDFIQFQQQNNGNGTSRIIEFGNAVNQLNEQRSLDMDFDIIKAFASIQNMSELHKAQASAYEAWDILSYLVHNACVDNRSEGQFTRQLIAEPYDSTLHTNARQQLMDASRSWLEKQVNRMVNEVLNKHATRIQIGGNPSIIHRMRAFILYTFKTSTGWTDDRLEIVGDFPLWAFIYFLIRTGHLQVAAQFVDEHQEMFFGERRFVSYFLEYAKTPNHSVSQAMREAIQTDFARLCYGEDIVDPYKILLYKILGRCELHSKTLPDVIRNTEDFIWLQLMLIKNPTAEQQTEEDYTLLHAQMHIASLGEHYFDQEEFDPWNYFKILLYTLQFERAIDYLYRFRHLRLETVHFAIALAYHGLLQIPEPNKTANNMLLISTGEQCYQLNLVRLIHLHIQAWIPANNPKYAVQYFFLLTLYSVKQGYKNNDMIPLVISHLIRYALETKQFEVLIGTLETGYHSGFLYQQKELLHMFSDEDYINFILIPMAEKCNNIGRSIDAVYIYGLSGAYNAMVDVLAKKLNHSLQTQPDPISQNNESQATLQLAMETMSHYEKREQFSTAIDSHRRLTIRMLIDLLIFRRSYQQDPAEHALQKLIQLNIIPLTSNCDGIQQAAAQFNTGLDQTIKDNIPELLMNAMDIVYKTWVDRIQVASPSPSQLNEIEQLKHMAKSILTFTGLLNMFIPNDIIVRLNKTELMMQQRRRS</sequence>
<evidence type="ECO:0000256" key="3">
    <source>
        <dbReference type="ARBA" id="ARBA00023242"/>
    </source>
</evidence>
<protein>
    <recommendedName>
        <fullName evidence="4">Nuclear pore protein</fullName>
    </recommendedName>
</protein>
<dbReference type="PANTHER" id="PTHR11225:SF4">
    <property type="entry name" value="NUCLEAR PORE COMPLEX PROTEIN NUP93"/>
    <property type="match status" value="1"/>
</dbReference>
<dbReference type="PANTHER" id="PTHR11225">
    <property type="entry name" value="NUCLEAR PORE COMPLEX PROTEIN NUP93 NUCLEOPORIN NUP93 DEAD EYE PROTEIN"/>
    <property type="match status" value="1"/>
</dbReference>
<gene>
    <name evidence="5" type="primary">mug87_1</name>
    <name evidence="5" type="ORF">A0J61_10046</name>
</gene>
<comment type="subcellular location">
    <subcellularLocation>
        <location evidence="1">Nucleus envelope</location>
    </subcellularLocation>
    <subcellularLocation>
        <location evidence="4">Nucleus</location>
        <location evidence="4">Nuclear pore complex</location>
    </subcellularLocation>
</comment>
<accession>A0A1C7MYD9</accession>
<keyword evidence="4" id="KW-0653">Protein transport</keyword>
<evidence type="ECO:0000313" key="6">
    <source>
        <dbReference type="Proteomes" id="UP000093000"/>
    </source>
</evidence>
<evidence type="ECO:0000256" key="4">
    <source>
        <dbReference type="RuleBase" id="RU364035"/>
    </source>
</evidence>
<dbReference type="OrthoDB" id="1918363at2759"/>
<keyword evidence="6" id="KW-1185">Reference proteome</keyword>
<dbReference type="FunCoup" id="A0A1C7MYD9">
    <property type="interactions" value="1167"/>
</dbReference>
<proteinExistence type="inferred from homology"/>
<dbReference type="GO" id="GO:0005643">
    <property type="term" value="C:nuclear pore"/>
    <property type="evidence" value="ECO:0007669"/>
    <property type="project" value="UniProtKB-SubCell"/>
</dbReference>
<dbReference type="Pfam" id="PF04097">
    <property type="entry name" value="Nic96"/>
    <property type="match status" value="1"/>
</dbReference>
<dbReference type="GO" id="GO:0016973">
    <property type="term" value="P:poly(A)+ mRNA export from nucleus"/>
    <property type="evidence" value="ECO:0007669"/>
    <property type="project" value="TreeGrafter"/>
</dbReference>
<evidence type="ECO:0000256" key="2">
    <source>
        <dbReference type="ARBA" id="ARBA00010186"/>
    </source>
</evidence>
<keyword evidence="4" id="KW-0813">Transport</keyword>
<comment type="caution">
    <text evidence="5">The sequence shown here is derived from an EMBL/GenBank/DDBJ whole genome shotgun (WGS) entry which is preliminary data.</text>
</comment>
<organism evidence="5 6">
    <name type="scientific">Choanephora cucurbitarum</name>
    <dbReference type="NCBI Taxonomy" id="101091"/>
    <lineage>
        <taxon>Eukaryota</taxon>
        <taxon>Fungi</taxon>
        <taxon>Fungi incertae sedis</taxon>
        <taxon>Mucoromycota</taxon>
        <taxon>Mucoromycotina</taxon>
        <taxon>Mucoromycetes</taxon>
        <taxon>Mucorales</taxon>
        <taxon>Mucorineae</taxon>
        <taxon>Choanephoraceae</taxon>
        <taxon>Choanephoroideae</taxon>
        <taxon>Choanephora</taxon>
    </lineage>
</organism>
<keyword evidence="4" id="KW-0509">mRNA transport</keyword>
<keyword evidence="4" id="KW-0906">Nuclear pore complex</keyword>
<dbReference type="AlphaFoldDB" id="A0A1C7MYD9"/>
<dbReference type="EMBL" id="LUGH01001012">
    <property type="protein sequence ID" value="OBZ81905.1"/>
    <property type="molecule type" value="Genomic_DNA"/>
</dbReference>
<dbReference type="STRING" id="101091.A0A1C7MYD9"/>
<evidence type="ECO:0000256" key="1">
    <source>
        <dbReference type="ARBA" id="ARBA00004259"/>
    </source>
</evidence>
<dbReference type="InterPro" id="IPR007231">
    <property type="entry name" value="Nucleoporin_int_Nup93/Nic96"/>
</dbReference>
<keyword evidence="4" id="KW-0811">Translocation</keyword>
<comment type="similarity">
    <text evidence="2 4">Belongs to the nucleoporin interacting component (NIC) family.</text>
</comment>
<dbReference type="GO" id="GO:0006606">
    <property type="term" value="P:protein import into nucleus"/>
    <property type="evidence" value="ECO:0007669"/>
    <property type="project" value="TreeGrafter"/>
</dbReference>